<feature type="domain" description="PLD phosphodiesterase" evidence="14">
    <location>
        <begin position="221"/>
        <end position="248"/>
    </location>
</feature>
<name>A0A6S7BBU8_9BURK</name>
<evidence type="ECO:0000256" key="10">
    <source>
        <dbReference type="ARBA" id="ARBA00023209"/>
    </source>
</evidence>
<evidence type="ECO:0000256" key="6">
    <source>
        <dbReference type="ARBA" id="ARBA00022737"/>
    </source>
</evidence>
<dbReference type="SMART" id="SM00155">
    <property type="entry name" value="PLDc"/>
    <property type="match status" value="2"/>
</dbReference>
<evidence type="ECO:0000256" key="7">
    <source>
        <dbReference type="ARBA" id="ARBA00022989"/>
    </source>
</evidence>
<feature type="transmembrane region" description="Helical" evidence="13">
    <location>
        <begin position="12"/>
        <end position="29"/>
    </location>
</feature>
<feature type="domain" description="PLD phosphodiesterase" evidence="14">
    <location>
        <begin position="456"/>
        <end position="483"/>
    </location>
</feature>
<dbReference type="FunFam" id="3.30.870.10:FF:000014">
    <property type="entry name" value="Cardiolipin synthase"/>
    <property type="match status" value="1"/>
</dbReference>
<dbReference type="EC" id="2.7.8.-" evidence="13"/>
<feature type="active site" evidence="13">
    <location>
        <position position="228"/>
    </location>
</feature>
<dbReference type="HAMAP" id="MF_00190">
    <property type="entry name" value="Cardiolipin_synth_ClsA"/>
    <property type="match status" value="1"/>
</dbReference>
<keyword evidence="16" id="KW-1185">Reference proteome</keyword>
<keyword evidence="11 13" id="KW-1208">Phospholipid metabolism</keyword>
<evidence type="ECO:0000256" key="13">
    <source>
        <dbReference type="HAMAP-Rule" id="MF_00190"/>
    </source>
</evidence>
<evidence type="ECO:0000256" key="4">
    <source>
        <dbReference type="ARBA" id="ARBA00022679"/>
    </source>
</evidence>
<comment type="function">
    <text evidence="12 13">Catalyzes the reversible phosphatidyl group transfer from one phosphatidylglycerol molecule to another to form cardiolipin (CL) (diphosphatidylglycerol) and glycerol.</text>
</comment>
<dbReference type="EMBL" id="CADIKM010000020">
    <property type="protein sequence ID" value="CAB3794867.1"/>
    <property type="molecule type" value="Genomic_DNA"/>
</dbReference>
<keyword evidence="6" id="KW-0677">Repeat</keyword>
<evidence type="ECO:0000256" key="12">
    <source>
        <dbReference type="ARBA" id="ARBA00057569"/>
    </source>
</evidence>
<dbReference type="Gene3D" id="3.30.870.10">
    <property type="entry name" value="Endonuclease Chain A"/>
    <property type="match status" value="3"/>
</dbReference>
<keyword evidence="5 13" id="KW-0812">Transmembrane</keyword>
<dbReference type="GO" id="GO:0008808">
    <property type="term" value="F:cardiolipin synthase activity"/>
    <property type="evidence" value="ECO:0007669"/>
    <property type="project" value="InterPro"/>
</dbReference>
<dbReference type="FunFam" id="3.30.870.10:FF:000021">
    <property type="entry name" value="Cardiolipin synthase"/>
    <property type="match status" value="1"/>
</dbReference>
<keyword evidence="9 13" id="KW-0472">Membrane</keyword>
<evidence type="ECO:0000256" key="1">
    <source>
        <dbReference type="ARBA" id="ARBA00004651"/>
    </source>
</evidence>
<keyword evidence="8 13" id="KW-0443">Lipid metabolism</keyword>
<dbReference type="Proteomes" id="UP000494115">
    <property type="component" value="Unassembled WGS sequence"/>
</dbReference>
<dbReference type="SUPFAM" id="SSF56024">
    <property type="entry name" value="Phospholipase D/nuclease"/>
    <property type="match status" value="2"/>
</dbReference>
<evidence type="ECO:0000256" key="2">
    <source>
        <dbReference type="ARBA" id="ARBA00022475"/>
    </source>
</evidence>
<dbReference type="CDD" id="cd09155">
    <property type="entry name" value="PLDc_PaCLS_like_1"/>
    <property type="match status" value="1"/>
</dbReference>
<feature type="active site" evidence="13">
    <location>
        <position position="463"/>
    </location>
</feature>
<feature type="active site" evidence="13">
    <location>
        <position position="461"/>
    </location>
</feature>
<evidence type="ECO:0000256" key="5">
    <source>
        <dbReference type="ARBA" id="ARBA00022692"/>
    </source>
</evidence>
<reference evidence="15 16" key="1">
    <citation type="submission" date="2020-04" db="EMBL/GenBank/DDBJ databases">
        <authorList>
            <person name="De Canck E."/>
        </authorList>
    </citation>
    <scope>NUCLEOTIDE SEQUENCE [LARGE SCALE GENOMIC DNA]</scope>
    <source>
        <strain evidence="15 16">LMG 28138</strain>
    </source>
</reference>
<comment type="similarity">
    <text evidence="13">Belongs to the phospholipase D family. Cardiolipin synthase subfamily. ClsA sub-subfamily.</text>
</comment>
<evidence type="ECO:0000256" key="3">
    <source>
        <dbReference type="ARBA" id="ARBA00022516"/>
    </source>
</evidence>
<dbReference type="PANTHER" id="PTHR21248">
    <property type="entry name" value="CARDIOLIPIN SYNTHASE"/>
    <property type="match status" value="1"/>
</dbReference>
<dbReference type="InterPro" id="IPR030840">
    <property type="entry name" value="CL_synthase_A"/>
</dbReference>
<protein>
    <recommendedName>
        <fullName evidence="13">Cardiolipin synthase A</fullName>
        <shortName evidence="13">CL synthase</shortName>
        <ecNumber evidence="13">2.7.8.-</ecNumber>
    </recommendedName>
</protein>
<dbReference type="Pfam" id="PF13091">
    <property type="entry name" value="PLDc_2"/>
    <property type="match status" value="2"/>
</dbReference>
<comment type="catalytic activity">
    <reaction evidence="13">
        <text>2 a 1,2-diacyl-sn-glycero-3-phospho-(1'-sn-glycerol) = a cardiolipin + glycerol</text>
        <dbReference type="Rhea" id="RHEA:31451"/>
        <dbReference type="ChEBI" id="CHEBI:17754"/>
        <dbReference type="ChEBI" id="CHEBI:62237"/>
        <dbReference type="ChEBI" id="CHEBI:64716"/>
    </reaction>
</comment>
<evidence type="ECO:0000313" key="15">
    <source>
        <dbReference type="EMBL" id="CAB3794867.1"/>
    </source>
</evidence>
<dbReference type="GO" id="GO:0032049">
    <property type="term" value="P:cardiolipin biosynthetic process"/>
    <property type="evidence" value="ECO:0007669"/>
    <property type="project" value="InterPro"/>
</dbReference>
<comment type="subcellular location">
    <subcellularLocation>
        <location evidence="1 13">Cell membrane</location>
        <topology evidence="1 13">Multi-pass membrane protein</topology>
    </subcellularLocation>
</comment>
<dbReference type="PROSITE" id="PS50035">
    <property type="entry name" value="PLD"/>
    <property type="match status" value="2"/>
</dbReference>
<evidence type="ECO:0000256" key="8">
    <source>
        <dbReference type="ARBA" id="ARBA00023098"/>
    </source>
</evidence>
<keyword evidence="7 13" id="KW-1133">Transmembrane helix</keyword>
<keyword evidence="4 13" id="KW-0808">Transferase</keyword>
<keyword evidence="10 13" id="KW-0594">Phospholipid biosynthesis</keyword>
<proteinExistence type="inferred from homology"/>
<evidence type="ECO:0000256" key="11">
    <source>
        <dbReference type="ARBA" id="ARBA00023264"/>
    </source>
</evidence>
<evidence type="ECO:0000313" key="16">
    <source>
        <dbReference type="Proteomes" id="UP000494115"/>
    </source>
</evidence>
<keyword evidence="3 13" id="KW-0444">Lipid biosynthesis</keyword>
<dbReference type="PANTHER" id="PTHR21248:SF22">
    <property type="entry name" value="PHOSPHOLIPASE D"/>
    <property type="match status" value="1"/>
</dbReference>
<feature type="transmembrane region" description="Helical" evidence="13">
    <location>
        <begin position="41"/>
        <end position="62"/>
    </location>
</feature>
<dbReference type="GO" id="GO:0005886">
    <property type="term" value="C:plasma membrane"/>
    <property type="evidence" value="ECO:0007669"/>
    <property type="project" value="UniProtKB-SubCell"/>
</dbReference>
<keyword evidence="2 13" id="KW-1003">Cell membrane</keyword>
<evidence type="ECO:0000259" key="14">
    <source>
        <dbReference type="PROSITE" id="PS50035"/>
    </source>
</evidence>
<dbReference type="InterPro" id="IPR001736">
    <property type="entry name" value="PLipase_D/transphosphatidylase"/>
</dbReference>
<dbReference type="InterPro" id="IPR025202">
    <property type="entry name" value="PLD-like_dom"/>
</dbReference>
<feature type="active site" evidence="13">
    <location>
        <position position="226"/>
    </location>
</feature>
<dbReference type="AlphaFoldDB" id="A0A6S7BBU8"/>
<sequence>MIASWITPDALHIGSLILLAHVLGVLAAFHAVANTRTSQGAVAWAVALVAMPYFTLIPYLFLGSSRFSGYVDARRLGNQRMRTATRDAYLAGRGGDGGHAAKLLGANTVRALGFLADMPFVPGNKLRLLVNGTATFDAIFDAIDHAEHYIAIQFFIVRDDHLGRTLRDKLLARAAAGVKVYFLYDGIGSTDLPRAYVDTLRAGNVEIHAFATRKFSNRFQLNFRNHRKIVVVDGRRAFLGGHNVGVEYLGEKQRLSPWRDTHVELRGPVVAHVQFVFLEDWYWVTQRLPEFKAASLIAGSTELDERVAELVALAADDASAEATPETDQAEAVVKLAPLPPPVLQQVPGDGEEGPHETLPGHTMRCQVLATGPADLQETASLFFVEAINAARRRVWITTPYFVPDEAVFAALRLAVMRGVDVRIMIPARRDHFVVFAASTLYAHDAICAGIRIYRYEPGFLHQKVMLIDEHTASIGTANLDNRSFRLNFEIIVLTVDHEFANRVAAMLAEDFAHSREIDRTEYSGAPLWHRMLMTMARLFSPVL</sequence>
<feature type="active site" evidence="13">
    <location>
        <position position="233"/>
    </location>
</feature>
<organism evidence="15 16">
    <name type="scientific">Pararobbsia alpina</name>
    <dbReference type="NCBI Taxonomy" id="621374"/>
    <lineage>
        <taxon>Bacteria</taxon>
        <taxon>Pseudomonadati</taxon>
        <taxon>Pseudomonadota</taxon>
        <taxon>Betaproteobacteria</taxon>
        <taxon>Burkholderiales</taxon>
        <taxon>Burkholderiaceae</taxon>
        <taxon>Pararobbsia</taxon>
    </lineage>
</organism>
<accession>A0A6S7BBU8</accession>
<evidence type="ECO:0000256" key="9">
    <source>
        <dbReference type="ARBA" id="ARBA00023136"/>
    </source>
</evidence>
<gene>
    <name evidence="15" type="primary">ywiE</name>
    <name evidence="13" type="synonym">clsA</name>
    <name evidence="15" type="ORF">LMG28138_03764</name>
</gene>
<feature type="active site" evidence="13">
    <location>
        <position position="468"/>
    </location>
</feature>